<keyword evidence="5" id="KW-0631">Potassium channel</keyword>
<evidence type="ECO:0000256" key="6">
    <source>
        <dbReference type="ARBA" id="ARBA00022882"/>
    </source>
</evidence>
<protein>
    <recommendedName>
        <fullName evidence="13">BTB domain-containing protein</fullName>
    </recommendedName>
</protein>
<name>A0ABD3V651_SINWO</name>
<keyword evidence="4 12" id="KW-0812">Transmembrane</keyword>
<organism evidence="14 15">
    <name type="scientific">Sinanodonta woodiana</name>
    <name type="common">Chinese pond mussel</name>
    <name type="synonym">Anodonta woodiana</name>
    <dbReference type="NCBI Taxonomy" id="1069815"/>
    <lineage>
        <taxon>Eukaryota</taxon>
        <taxon>Metazoa</taxon>
        <taxon>Spiralia</taxon>
        <taxon>Lophotrochozoa</taxon>
        <taxon>Mollusca</taxon>
        <taxon>Bivalvia</taxon>
        <taxon>Autobranchia</taxon>
        <taxon>Heteroconchia</taxon>
        <taxon>Palaeoheterodonta</taxon>
        <taxon>Unionida</taxon>
        <taxon>Unionoidea</taxon>
        <taxon>Unionidae</taxon>
        <taxon>Unioninae</taxon>
        <taxon>Sinanodonta</taxon>
    </lineage>
</organism>
<dbReference type="InterPro" id="IPR000210">
    <property type="entry name" value="BTB/POZ_dom"/>
</dbReference>
<dbReference type="PRINTS" id="PR01491">
    <property type="entry name" value="KVCHANNEL"/>
</dbReference>
<evidence type="ECO:0000313" key="15">
    <source>
        <dbReference type="Proteomes" id="UP001634394"/>
    </source>
</evidence>
<feature type="transmembrane region" description="Helical" evidence="12">
    <location>
        <begin position="359"/>
        <end position="380"/>
    </location>
</feature>
<reference evidence="14 15" key="1">
    <citation type="submission" date="2024-11" db="EMBL/GenBank/DDBJ databases">
        <title>Chromosome-level genome assembly of the freshwater bivalve Anodonta woodiana.</title>
        <authorList>
            <person name="Chen X."/>
        </authorList>
    </citation>
    <scope>NUCLEOTIDE SEQUENCE [LARGE SCALE GENOMIC DNA]</scope>
    <source>
        <strain evidence="14">MN2024</strain>
        <tissue evidence="14">Gills</tissue>
    </source>
</reference>
<dbReference type="Pfam" id="PF00520">
    <property type="entry name" value="Ion_trans"/>
    <property type="match status" value="1"/>
</dbReference>
<dbReference type="InterPro" id="IPR011333">
    <property type="entry name" value="SKP1/BTB/POZ_sf"/>
</dbReference>
<dbReference type="AlphaFoldDB" id="A0ABD3V651"/>
<evidence type="ECO:0000259" key="13">
    <source>
        <dbReference type="SMART" id="SM00225"/>
    </source>
</evidence>
<gene>
    <name evidence="14" type="ORF">ACJMK2_011785</name>
</gene>
<dbReference type="InterPro" id="IPR003131">
    <property type="entry name" value="T1-type_BTB"/>
</dbReference>
<dbReference type="InterPro" id="IPR003968">
    <property type="entry name" value="K_chnl_volt-dep_Kv"/>
</dbReference>
<dbReference type="PRINTS" id="PR00169">
    <property type="entry name" value="KCHANNEL"/>
</dbReference>
<dbReference type="GO" id="GO:0005267">
    <property type="term" value="F:potassium channel activity"/>
    <property type="evidence" value="ECO:0007669"/>
    <property type="project" value="UniProtKB-KW"/>
</dbReference>
<comment type="caution">
    <text evidence="14">The sequence shown here is derived from an EMBL/GenBank/DDBJ whole genome shotgun (WGS) entry which is preliminary data.</text>
</comment>
<dbReference type="EMBL" id="JBJQND010000013">
    <property type="protein sequence ID" value="KAL3857089.1"/>
    <property type="molecule type" value="Genomic_DNA"/>
</dbReference>
<feature type="transmembrane region" description="Helical" evidence="12">
    <location>
        <begin position="392"/>
        <end position="409"/>
    </location>
</feature>
<evidence type="ECO:0000256" key="2">
    <source>
        <dbReference type="ARBA" id="ARBA00022448"/>
    </source>
</evidence>
<evidence type="ECO:0000256" key="11">
    <source>
        <dbReference type="ARBA" id="ARBA00023303"/>
    </source>
</evidence>
<dbReference type="InterPro" id="IPR005821">
    <property type="entry name" value="Ion_trans_dom"/>
</dbReference>
<sequence length="558" mass="64059">METSKGSRIQISDIAKTFIKSDSTLRHNRRNALIDGDNENEYDTQKHDIITLNVGGVRHETKLSTLQKWPNTRLHSIADKAKASGKREFYVDRNPQMFVHILNYYRIGKLHIPSDICGPMAKAEIDYWGLDDKKIEQCCWVNYISYEDTMKMLHKFETDEEARFKPTFIDDQASLWARTRPKLWKAFLDPYTSNKAMIYAIVSLIVVLVSITVFVMETLPGFWSVTEHAHSSSRNITSQDLRDELEIFTDISPRDILLIIDNACNLFFFIEFIVKFIASPCRLKFVRSPSTFIEMLALIPYYIGIMIVMLHPDPVEFFDFIRVLFATRVLRIFRIFVLVKHFLALKILMYTISASTKELLLLLMVFLIGVIIFSCIEYYMEIFSGIDTDIEHIPMAFWWAVVTMTTVGYGDIVPKSVPGRIVGACCAVSGVLVIALSVPVIVNNFTIYYLHAQARDKLRKKKKSSEQAHKWNRLRQGINENLTRHGIFGRLKRKLNSNSVDALVESEVNYSHTNGEISTATEAQHIRLNHDGDNTLPEIMEQTEGDESTSIGKTINEN</sequence>
<dbReference type="InterPro" id="IPR027359">
    <property type="entry name" value="Volt_channel_dom_sf"/>
</dbReference>
<evidence type="ECO:0000256" key="10">
    <source>
        <dbReference type="ARBA" id="ARBA00023136"/>
    </source>
</evidence>
<proteinExistence type="predicted"/>
<dbReference type="GO" id="GO:0034702">
    <property type="term" value="C:monoatomic ion channel complex"/>
    <property type="evidence" value="ECO:0007669"/>
    <property type="project" value="UniProtKB-KW"/>
</dbReference>
<dbReference type="PANTHER" id="PTHR11537:SF252">
    <property type="entry name" value="POTASSIUM VOLTAGE-GATED CHANNEL PROTEIN SHAW"/>
    <property type="match status" value="1"/>
</dbReference>
<keyword evidence="2" id="KW-0813">Transport</keyword>
<feature type="transmembrane region" description="Helical" evidence="12">
    <location>
        <begin position="332"/>
        <end position="352"/>
    </location>
</feature>
<feature type="domain" description="BTB" evidence="13">
    <location>
        <begin position="48"/>
        <end position="146"/>
    </location>
</feature>
<keyword evidence="10 12" id="KW-0472">Membrane</keyword>
<keyword evidence="6" id="KW-0851">Voltage-gated channel</keyword>
<feature type="transmembrane region" description="Helical" evidence="12">
    <location>
        <begin position="290"/>
        <end position="312"/>
    </location>
</feature>
<keyword evidence="9" id="KW-0406">Ion transport</keyword>
<dbReference type="PRINTS" id="PR01498">
    <property type="entry name" value="SHAWCHANNEL"/>
</dbReference>
<dbReference type="SUPFAM" id="SSF54695">
    <property type="entry name" value="POZ domain"/>
    <property type="match status" value="1"/>
</dbReference>
<dbReference type="PANTHER" id="PTHR11537">
    <property type="entry name" value="VOLTAGE-GATED POTASSIUM CHANNEL"/>
    <property type="match status" value="1"/>
</dbReference>
<dbReference type="InterPro" id="IPR003974">
    <property type="entry name" value="K_chnl_volt-dep_Kv3"/>
</dbReference>
<evidence type="ECO:0000256" key="9">
    <source>
        <dbReference type="ARBA" id="ARBA00023065"/>
    </source>
</evidence>
<dbReference type="Pfam" id="PF02214">
    <property type="entry name" value="BTB_2"/>
    <property type="match status" value="1"/>
</dbReference>
<comment type="subcellular location">
    <subcellularLocation>
        <location evidence="1">Membrane</location>
        <topology evidence="1">Multi-pass membrane protein</topology>
    </subcellularLocation>
</comment>
<dbReference type="SMART" id="SM00225">
    <property type="entry name" value="BTB"/>
    <property type="match status" value="1"/>
</dbReference>
<feature type="transmembrane region" description="Helical" evidence="12">
    <location>
        <begin position="421"/>
        <end position="442"/>
    </location>
</feature>
<dbReference type="Gene3D" id="1.20.120.350">
    <property type="entry name" value="Voltage-gated potassium channels. Chain C"/>
    <property type="match status" value="1"/>
</dbReference>
<evidence type="ECO:0000256" key="8">
    <source>
        <dbReference type="ARBA" id="ARBA00022989"/>
    </source>
</evidence>
<feature type="transmembrane region" description="Helical" evidence="12">
    <location>
        <begin position="256"/>
        <end position="278"/>
    </location>
</feature>
<evidence type="ECO:0000256" key="12">
    <source>
        <dbReference type="SAM" id="Phobius"/>
    </source>
</evidence>
<accession>A0ABD3V651</accession>
<dbReference type="Proteomes" id="UP001634394">
    <property type="component" value="Unassembled WGS sequence"/>
</dbReference>
<keyword evidence="15" id="KW-1185">Reference proteome</keyword>
<feature type="transmembrane region" description="Helical" evidence="12">
    <location>
        <begin position="196"/>
        <end position="216"/>
    </location>
</feature>
<dbReference type="Gene3D" id="1.10.287.70">
    <property type="match status" value="1"/>
</dbReference>
<evidence type="ECO:0000256" key="1">
    <source>
        <dbReference type="ARBA" id="ARBA00004141"/>
    </source>
</evidence>
<dbReference type="SUPFAM" id="SSF81324">
    <property type="entry name" value="Voltage-gated potassium channels"/>
    <property type="match status" value="1"/>
</dbReference>
<keyword evidence="8 12" id="KW-1133">Transmembrane helix</keyword>
<evidence type="ECO:0000256" key="5">
    <source>
        <dbReference type="ARBA" id="ARBA00022826"/>
    </source>
</evidence>
<evidence type="ECO:0000313" key="14">
    <source>
        <dbReference type="EMBL" id="KAL3857089.1"/>
    </source>
</evidence>
<dbReference type="FunFam" id="1.10.287.70:FF:000002">
    <property type="entry name" value="Potassium voltage-gated channel subfamily a member"/>
    <property type="match status" value="1"/>
</dbReference>
<evidence type="ECO:0000256" key="7">
    <source>
        <dbReference type="ARBA" id="ARBA00022958"/>
    </source>
</evidence>
<keyword evidence="3" id="KW-0633">Potassium transport</keyword>
<evidence type="ECO:0000256" key="3">
    <source>
        <dbReference type="ARBA" id="ARBA00022538"/>
    </source>
</evidence>
<dbReference type="Gene3D" id="3.30.710.10">
    <property type="entry name" value="Potassium Channel Kv1.1, Chain A"/>
    <property type="match status" value="1"/>
</dbReference>
<evidence type="ECO:0000256" key="4">
    <source>
        <dbReference type="ARBA" id="ARBA00022692"/>
    </source>
</evidence>
<keyword evidence="11" id="KW-0407">Ion channel</keyword>
<keyword evidence="7" id="KW-0630">Potassium</keyword>
<dbReference type="InterPro" id="IPR028325">
    <property type="entry name" value="VG_K_chnl"/>
</dbReference>